<proteinExistence type="predicted"/>
<name>A0A859QCX4_9HYPH</name>
<keyword evidence="2" id="KW-1185">Reference proteome</keyword>
<organism evidence="1 2">
    <name type="scientific">Sinorhizobium mexicanum</name>
    <dbReference type="NCBI Taxonomy" id="375549"/>
    <lineage>
        <taxon>Bacteria</taxon>
        <taxon>Pseudomonadati</taxon>
        <taxon>Pseudomonadota</taxon>
        <taxon>Alphaproteobacteria</taxon>
        <taxon>Hyphomicrobiales</taxon>
        <taxon>Rhizobiaceae</taxon>
        <taxon>Sinorhizobium/Ensifer group</taxon>
        <taxon>Sinorhizobium</taxon>
    </lineage>
</organism>
<evidence type="ECO:0000313" key="2">
    <source>
        <dbReference type="Proteomes" id="UP000510721"/>
    </source>
</evidence>
<dbReference type="RefSeq" id="WP_180941123.1">
    <property type="nucleotide sequence ID" value="NZ_CP041238.1"/>
</dbReference>
<gene>
    <name evidence="1" type="ORF">FKV68_08980</name>
</gene>
<sequence>MNSRTGIEYECLKPELVQEARHVLQELSAGGRVTVSLSSELARIVAKFLTASSEEGAIGFGPINPELTPEQAAIILDIDLVLLERRIGAGVLPCRELGGQTTINLVDVLDLKRNEEARNNLLVEINRAMENSDAAGSHPPIRE</sequence>
<dbReference type="Proteomes" id="UP000510721">
    <property type="component" value="Chromosome"/>
</dbReference>
<dbReference type="EMBL" id="CP041238">
    <property type="protein sequence ID" value="QLL61572.1"/>
    <property type="molecule type" value="Genomic_DNA"/>
</dbReference>
<evidence type="ECO:0000313" key="1">
    <source>
        <dbReference type="EMBL" id="QLL61572.1"/>
    </source>
</evidence>
<protein>
    <submittedName>
        <fullName evidence="1">Uncharacterized protein</fullName>
    </submittedName>
</protein>
<accession>A0A859QCX4</accession>
<reference evidence="1 2" key="1">
    <citation type="submission" date="2019-06" db="EMBL/GenBank/DDBJ databases">
        <title>Complete genome sequence of Ensifer mexicanus ITTG R7 isolated from nodules of Acacia angustissima (Mill.) Kuntze.</title>
        <authorList>
            <person name="Rincon-Rosales R."/>
            <person name="Rogel M.A."/>
            <person name="Guerrero G."/>
            <person name="Rincon-Molina C.I."/>
            <person name="Lopez-Lopez A."/>
            <person name="Martinez-Romero E."/>
        </authorList>
    </citation>
    <scope>NUCLEOTIDE SEQUENCE [LARGE SCALE GENOMIC DNA]</scope>
    <source>
        <strain evidence="1 2">ITTG R7</strain>
    </source>
</reference>
<dbReference type="AlphaFoldDB" id="A0A859QCX4"/>
<dbReference type="KEGG" id="emx:FKV68_08980"/>